<gene>
    <name evidence="8" type="ORF">PQ455_08995</name>
</gene>
<sequence>MSKLFTPPYPVPPKTKPNPIKRFRLGWNSWIHTLFEKSYTMKLGETHLPNVAIYMANDQDVVHRVLDDCRDADDGNPRTFPKHWLLDELLEPLVGNGIFVANGKDWEEQRRMMNPAFQHTHLKLTFAMMQAAVDEVIGRMAAEDLSRPVHVDPFMTHLAADIIFRTMFSVPLDAEGAARIFHAFHRFQSQMQPSITLHIFGLPKFGYRKRAVKAAAKIHTVFAEIVRERYDNYHATGDAGPEDILQSLLEARNPTSGAPFTFAELIDQISVIFLAGHETSASAMTWALYILSECPHVATAMRAELEAATGGGPIRFETLKSLTMTRNVFKETLRLYPPVSFLLREVTAPIRFRDKLLKPKAMVAVSPWLLQRSPDWWQCPHAFDPDRFERPDQADACKRAYLPFGRGPRVCIGAGFAQQEAVLLLASAVRRFDIAAIPGDKPDPISRLTLRPKHGARVRLSLRPSVPDQMGDDAPVGEV</sequence>
<dbReference type="EMBL" id="CP117411">
    <property type="protein sequence ID" value="WCT75335.1"/>
    <property type="molecule type" value="Genomic_DNA"/>
</dbReference>
<keyword evidence="4 7" id="KW-0560">Oxidoreductase</keyword>
<evidence type="ECO:0000256" key="7">
    <source>
        <dbReference type="RuleBase" id="RU000461"/>
    </source>
</evidence>
<dbReference type="PANTHER" id="PTHR24291:SF50">
    <property type="entry name" value="BIFUNCTIONAL ALBAFLAVENONE MONOOXYGENASE_TERPENE SYNTHASE"/>
    <property type="match status" value="1"/>
</dbReference>
<evidence type="ECO:0000256" key="2">
    <source>
        <dbReference type="ARBA" id="ARBA00022617"/>
    </source>
</evidence>
<evidence type="ECO:0000256" key="4">
    <source>
        <dbReference type="ARBA" id="ARBA00023002"/>
    </source>
</evidence>
<dbReference type="InterPro" id="IPR002401">
    <property type="entry name" value="Cyt_P450_E_grp-I"/>
</dbReference>
<dbReference type="PANTHER" id="PTHR24291">
    <property type="entry name" value="CYTOCHROME P450 FAMILY 4"/>
    <property type="match status" value="1"/>
</dbReference>
<dbReference type="InterPro" id="IPR017972">
    <property type="entry name" value="Cyt_P450_CS"/>
</dbReference>
<dbReference type="SUPFAM" id="SSF48264">
    <property type="entry name" value="Cytochrome P450"/>
    <property type="match status" value="1"/>
</dbReference>
<dbReference type="InterPro" id="IPR050196">
    <property type="entry name" value="Cytochrome_P450_Monoox"/>
</dbReference>
<dbReference type="Gene3D" id="1.10.630.10">
    <property type="entry name" value="Cytochrome P450"/>
    <property type="match status" value="1"/>
</dbReference>
<dbReference type="PRINTS" id="PR00385">
    <property type="entry name" value="P450"/>
</dbReference>
<comment type="similarity">
    <text evidence="1 7">Belongs to the cytochrome P450 family.</text>
</comment>
<proteinExistence type="inferred from homology"/>
<evidence type="ECO:0000256" key="3">
    <source>
        <dbReference type="ARBA" id="ARBA00022723"/>
    </source>
</evidence>
<evidence type="ECO:0000256" key="5">
    <source>
        <dbReference type="ARBA" id="ARBA00023004"/>
    </source>
</evidence>
<evidence type="ECO:0000256" key="6">
    <source>
        <dbReference type="ARBA" id="ARBA00023033"/>
    </source>
</evidence>
<keyword evidence="2 7" id="KW-0349">Heme</keyword>
<keyword evidence="6 7" id="KW-0503">Monooxygenase</keyword>
<dbReference type="RefSeq" id="WP_273691117.1">
    <property type="nucleotide sequence ID" value="NZ_CP117411.1"/>
</dbReference>
<dbReference type="Proteomes" id="UP001220395">
    <property type="component" value="Chromosome"/>
</dbReference>
<reference evidence="8 9" key="1">
    <citation type="submission" date="2023-02" db="EMBL/GenBank/DDBJ databases">
        <title>Genome sequence of Sphingomonas naphthae.</title>
        <authorList>
            <person name="Kim S."/>
            <person name="Heo J."/>
            <person name="Kwon S.-W."/>
        </authorList>
    </citation>
    <scope>NUCLEOTIDE SEQUENCE [LARGE SCALE GENOMIC DNA]</scope>
    <source>
        <strain evidence="8 9">KACC 18716</strain>
    </source>
</reference>
<evidence type="ECO:0000256" key="1">
    <source>
        <dbReference type="ARBA" id="ARBA00010617"/>
    </source>
</evidence>
<dbReference type="PRINTS" id="PR00463">
    <property type="entry name" value="EP450I"/>
</dbReference>
<organism evidence="8 9">
    <name type="scientific">Sphingomonas naphthae</name>
    <dbReference type="NCBI Taxonomy" id="1813468"/>
    <lineage>
        <taxon>Bacteria</taxon>
        <taxon>Pseudomonadati</taxon>
        <taxon>Pseudomonadota</taxon>
        <taxon>Alphaproteobacteria</taxon>
        <taxon>Sphingomonadales</taxon>
        <taxon>Sphingomonadaceae</taxon>
        <taxon>Sphingomonas</taxon>
    </lineage>
</organism>
<accession>A0ABY7TQ27</accession>
<dbReference type="InterPro" id="IPR001128">
    <property type="entry name" value="Cyt_P450"/>
</dbReference>
<keyword evidence="5 7" id="KW-0408">Iron</keyword>
<evidence type="ECO:0000313" key="8">
    <source>
        <dbReference type="EMBL" id="WCT75335.1"/>
    </source>
</evidence>
<protein>
    <submittedName>
        <fullName evidence="8">Cytochrome P450</fullName>
    </submittedName>
</protein>
<name>A0ABY7TQ27_9SPHN</name>
<evidence type="ECO:0000313" key="9">
    <source>
        <dbReference type="Proteomes" id="UP001220395"/>
    </source>
</evidence>
<keyword evidence="3 7" id="KW-0479">Metal-binding</keyword>
<dbReference type="InterPro" id="IPR036396">
    <property type="entry name" value="Cyt_P450_sf"/>
</dbReference>
<keyword evidence="9" id="KW-1185">Reference proteome</keyword>
<dbReference type="PROSITE" id="PS00086">
    <property type="entry name" value="CYTOCHROME_P450"/>
    <property type="match status" value="1"/>
</dbReference>
<dbReference type="Pfam" id="PF00067">
    <property type="entry name" value="p450"/>
    <property type="match status" value="1"/>
</dbReference>